<proteinExistence type="predicted"/>
<dbReference type="EMBL" id="MTYJ01000237">
    <property type="protein sequence ID" value="OWA51741.1"/>
    <property type="molecule type" value="Genomic_DNA"/>
</dbReference>
<dbReference type="AlphaFoldDB" id="A0A9X6RLL3"/>
<comment type="caution">
    <text evidence="1">The sequence shown here is derived from an EMBL/GenBank/DDBJ whole genome shotgun (WGS) entry which is preliminary data.</text>
</comment>
<accession>A0A9X6RLL3</accession>
<evidence type="ECO:0000313" key="1">
    <source>
        <dbReference type="EMBL" id="OWA51741.1"/>
    </source>
</evidence>
<keyword evidence="2" id="KW-1185">Reference proteome</keyword>
<sequence>MVTSENPRFGLVPTGPAYDVAIERVKRLYPEALQVWNTIRRFQVSLPGIFPCDAASVEMHAVAGRMSSMLEQLEGFTILLAPGKVLNIVRKQRINIIDQVENTEK</sequence>
<name>A0A9X6RLL3_HYPEX</name>
<dbReference type="Proteomes" id="UP000192578">
    <property type="component" value="Unassembled WGS sequence"/>
</dbReference>
<organism evidence="1 2">
    <name type="scientific">Hypsibius exemplaris</name>
    <name type="common">Freshwater tardigrade</name>
    <dbReference type="NCBI Taxonomy" id="2072580"/>
    <lineage>
        <taxon>Eukaryota</taxon>
        <taxon>Metazoa</taxon>
        <taxon>Ecdysozoa</taxon>
        <taxon>Tardigrada</taxon>
        <taxon>Eutardigrada</taxon>
        <taxon>Parachela</taxon>
        <taxon>Hypsibioidea</taxon>
        <taxon>Hypsibiidae</taxon>
        <taxon>Hypsibius</taxon>
    </lineage>
</organism>
<gene>
    <name evidence="1" type="ORF">BV898_16211</name>
</gene>
<protein>
    <submittedName>
        <fullName evidence="1">Uncharacterized protein</fullName>
    </submittedName>
</protein>
<reference evidence="2" key="1">
    <citation type="submission" date="2017-01" db="EMBL/GenBank/DDBJ databases">
        <title>Comparative genomics of anhydrobiosis in the tardigrade Hypsibius dujardini.</title>
        <authorList>
            <person name="Yoshida Y."/>
            <person name="Koutsovoulos G."/>
            <person name="Laetsch D."/>
            <person name="Stevens L."/>
            <person name="Kumar S."/>
            <person name="Horikawa D."/>
            <person name="Ishino K."/>
            <person name="Komine S."/>
            <person name="Tomita M."/>
            <person name="Blaxter M."/>
            <person name="Arakawa K."/>
        </authorList>
    </citation>
    <scope>NUCLEOTIDE SEQUENCE [LARGE SCALE GENOMIC DNA]</scope>
    <source>
        <strain evidence="2">Z151</strain>
    </source>
</reference>
<evidence type="ECO:0000313" key="2">
    <source>
        <dbReference type="Proteomes" id="UP000192578"/>
    </source>
</evidence>